<feature type="signal peptide" evidence="1">
    <location>
        <begin position="1"/>
        <end position="20"/>
    </location>
</feature>
<keyword evidence="1" id="KW-0732">Signal</keyword>
<gene>
    <name evidence="2" type="ORF">JRQ81_014381</name>
</gene>
<protein>
    <submittedName>
        <fullName evidence="2">Uncharacterized protein</fullName>
    </submittedName>
</protein>
<comment type="caution">
    <text evidence="2">The sequence shown here is derived from an EMBL/GenBank/DDBJ whole genome shotgun (WGS) entry which is preliminary data.</text>
</comment>
<evidence type="ECO:0000313" key="2">
    <source>
        <dbReference type="EMBL" id="KAJ7332201.1"/>
    </source>
</evidence>
<feature type="non-terminal residue" evidence="2">
    <location>
        <position position="53"/>
    </location>
</feature>
<evidence type="ECO:0000256" key="1">
    <source>
        <dbReference type="SAM" id="SignalP"/>
    </source>
</evidence>
<reference evidence="2" key="1">
    <citation type="journal article" date="2023" name="DNA Res.">
        <title>Chromosome-level genome assembly of Phrynocephalus forsythii using third-generation DNA sequencing and Hi-C analysis.</title>
        <authorList>
            <person name="Qi Y."/>
            <person name="Zhao W."/>
            <person name="Zhao Y."/>
            <person name="Niu C."/>
            <person name="Cao S."/>
            <person name="Zhang Y."/>
        </authorList>
    </citation>
    <scope>NUCLEOTIDE SEQUENCE</scope>
    <source>
        <tissue evidence="2">Muscle</tissue>
    </source>
</reference>
<organism evidence="2 3">
    <name type="scientific">Phrynocephalus forsythii</name>
    <dbReference type="NCBI Taxonomy" id="171643"/>
    <lineage>
        <taxon>Eukaryota</taxon>
        <taxon>Metazoa</taxon>
        <taxon>Chordata</taxon>
        <taxon>Craniata</taxon>
        <taxon>Vertebrata</taxon>
        <taxon>Euteleostomi</taxon>
        <taxon>Lepidosauria</taxon>
        <taxon>Squamata</taxon>
        <taxon>Bifurcata</taxon>
        <taxon>Unidentata</taxon>
        <taxon>Episquamata</taxon>
        <taxon>Toxicofera</taxon>
        <taxon>Iguania</taxon>
        <taxon>Acrodonta</taxon>
        <taxon>Agamidae</taxon>
        <taxon>Agaminae</taxon>
        <taxon>Phrynocephalus</taxon>
    </lineage>
</organism>
<proteinExistence type="predicted"/>
<name>A0A9Q0XXJ5_9SAUR</name>
<dbReference type="EMBL" id="JAPFRF010000005">
    <property type="protein sequence ID" value="KAJ7332201.1"/>
    <property type="molecule type" value="Genomic_DNA"/>
</dbReference>
<dbReference type="AlphaFoldDB" id="A0A9Q0XXJ5"/>
<evidence type="ECO:0000313" key="3">
    <source>
        <dbReference type="Proteomes" id="UP001142489"/>
    </source>
</evidence>
<accession>A0A9Q0XXJ5</accession>
<feature type="chain" id="PRO_5040230956" evidence="1">
    <location>
        <begin position="21"/>
        <end position="53"/>
    </location>
</feature>
<keyword evidence="3" id="KW-1185">Reference proteome</keyword>
<sequence>CLLEIMQWQLLGLALCLSLAASSPADCGTQCSLCALHSWDGESSIRPLRSGKK</sequence>
<dbReference type="Proteomes" id="UP001142489">
    <property type="component" value="Unassembled WGS sequence"/>
</dbReference>